<accession>A0A6C0KP16</accession>
<dbReference type="Pfam" id="PF05721">
    <property type="entry name" value="PhyH"/>
    <property type="match status" value="1"/>
</dbReference>
<feature type="compositionally biased region" description="Basic and acidic residues" evidence="1">
    <location>
        <begin position="54"/>
        <end position="66"/>
    </location>
</feature>
<dbReference type="PANTHER" id="PTHR31630:SF6">
    <property type="entry name" value="PHYTANOYL-COA DIOXYGENASE-RELATED"/>
    <property type="match status" value="1"/>
</dbReference>
<evidence type="ECO:0000313" key="2">
    <source>
        <dbReference type="EMBL" id="QHU19732.1"/>
    </source>
</evidence>
<protein>
    <recommendedName>
        <fullName evidence="3">Phytanoyl-CoA dioxygenase</fullName>
    </recommendedName>
</protein>
<proteinExistence type="predicted"/>
<dbReference type="Gene3D" id="2.60.120.620">
    <property type="entry name" value="q2cbj1_9rhob like domain"/>
    <property type="match status" value="1"/>
</dbReference>
<dbReference type="InterPro" id="IPR008775">
    <property type="entry name" value="Phytyl_CoA_dOase-like"/>
</dbReference>
<dbReference type="PANTHER" id="PTHR31630">
    <property type="entry name" value="PHYTANOYL-COA DIOXYGENASE-RELATED-RELATED"/>
    <property type="match status" value="1"/>
</dbReference>
<evidence type="ECO:0008006" key="3">
    <source>
        <dbReference type="Google" id="ProtNLM"/>
    </source>
</evidence>
<organism evidence="2">
    <name type="scientific">viral metagenome</name>
    <dbReference type="NCBI Taxonomy" id="1070528"/>
    <lineage>
        <taxon>unclassified sequences</taxon>
        <taxon>metagenomes</taxon>
        <taxon>organismal metagenomes</taxon>
    </lineage>
</organism>
<dbReference type="EMBL" id="MN740955">
    <property type="protein sequence ID" value="QHU19732.1"/>
    <property type="molecule type" value="Genomic_DNA"/>
</dbReference>
<reference evidence="2" key="1">
    <citation type="journal article" date="2020" name="Nature">
        <title>Giant virus diversity and host interactions through global metagenomics.</title>
        <authorList>
            <person name="Schulz F."/>
            <person name="Roux S."/>
            <person name="Paez-Espino D."/>
            <person name="Jungbluth S."/>
            <person name="Walsh D.A."/>
            <person name="Denef V.J."/>
            <person name="McMahon K.D."/>
            <person name="Konstantinidis K.T."/>
            <person name="Eloe-Fadrosh E.A."/>
            <person name="Kyrpides N.C."/>
            <person name="Woyke T."/>
        </authorList>
    </citation>
    <scope>NUCLEOTIDE SEQUENCE</scope>
    <source>
        <strain evidence="2">GVMAG-S-3300013014-113</strain>
    </source>
</reference>
<feature type="region of interest" description="Disordered" evidence="1">
    <location>
        <begin position="40"/>
        <end position="66"/>
    </location>
</feature>
<name>A0A6C0KP16_9ZZZZ</name>
<evidence type="ECO:0000256" key="1">
    <source>
        <dbReference type="SAM" id="MobiDB-lite"/>
    </source>
</evidence>
<dbReference type="SUPFAM" id="SSF51197">
    <property type="entry name" value="Clavaminate synthase-like"/>
    <property type="match status" value="1"/>
</dbReference>
<sequence>MFSGARKKMYSYLSVNKYNKYNKYKENLIDETKLGPTKLDPSDNIMETTMDTTSHSREEETKQEKSMDVIKRELEENGYCVVPNVYNSEEIEEYKSEFFKWYKTTKNVEMLHTIIHGNGIFKYFEIGHQRFAWLARTNSKIVNIFKELWNTDELVTAFDGCCYYASEFEGKPNYWTHTDQSSRKKGLHCYQSFLSLTNNSERTLIVYKGSHLLHEHYFNTMNIDEPYDWSILDENYVSNLEDKKVYVNVKAGDLVLWDSRTFHQNTCGHPNCCEERLVQYLCYLPKNHIKNDKAQRALRRTCFEERYTTSHWPYPLSIVPAQPRYNYYNPDNKIIIDYTELIPPRLDDLKTEIEKLL</sequence>
<dbReference type="AlphaFoldDB" id="A0A6C0KP16"/>